<dbReference type="Gene3D" id="1.10.10.10">
    <property type="entry name" value="Winged helix-like DNA-binding domain superfamily/Winged helix DNA-binding domain"/>
    <property type="match status" value="2"/>
</dbReference>
<evidence type="ECO:0000256" key="4">
    <source>
        <dbReference type="ARBA" id="ARBA00023306"/>
    </source>
</evidence>
<evidence type="ECO:0000256" key="2">
    <source>
        <dbReference type="ARBA" id="ARBA00022618"/>
    </source>
</evidence>
<keyword evidence="4" id="KW-0131">Cell cycle</keyword>
<dbReference type="GO" id="GO:0051301">
    <property type="term" value="P:cell division"/>
    <property type="evidence" value="ECO:0007669"/>
    <property type="project" value="UniProtKB-KW"/>
</dbReference>
<proteinExistence type="predicted"/>
<dbReference type="PIRSF" id="PIRSF019345">
    <property type="entry name" value="ScpB"/>
    <property type="match status" value="1"/>
</dbReference>
<keyword evidence="3" id="KW-0159">Chromosome partition</keyword>
<dbReference type="InterPro" id="IPR005234">
    <property type="entry name" value="ScpB_csome_segregation"/>
</dbReference>
<evidence type="ECO:0000256" key="3">
    <source>
        <dbReference type="ARBA" id="ARBA00022829"/>
    </source>
</evidence>
<dbReference type="PANTHER" id="PTHR34298:SF2">
    <property type="entry name" value="SEGREGATION AND CONDENSATION PROTEIN B"/>
    <property type="match status" value="1"/>
</dbReference>
<evidence type="ECO:0000313" key="6">
    <source>
        <dbReference type="Proteomes" id="UP000001400"/>
    </source>
</evidence>
<keyword evidence="2" id="KW-0132">Cell division</keyword>
<evidence type="ECO:0000256" key="1">
    <source>
        <dbReference type="ARBA" id="ARBA00022490"/>
    </source>
</evidence>
<dbReference type="Proteomes" id="UP000001400">
    <property type="component" value="Chromosome"/>
</dbReference>
<sequence>MKIVEAVLFSSEKPLRVGEIAKVGNLKSEDVSKAMRKLRKEYQERDGAIEIARIGNKYVMQLKEEYVKYGYAMGKKELRDDVLKTLAIIAYYQPITQSKLRAIIGTKVYEHIDELKKRGFVYGKKAGRTIVLRTTKKFNEYFGIDASKPEDIKKFFEKAGGDKNE</sequence>
<accession>D3T9X9</accession>
<dbReference type="PANTHER" id="PTHR34298">
    <property type="entry name" value="SEGREGATION AND CONDENSATION PROTEIN B"/>
    <property type="match status" value="1"/>
</dbReference>
<name>D3T9X9_ACIB4</name>
<organism evidence="5 6">
    <name type="scientific">Aciduliprofundum boonei (strain DSM 19572 / T469)</name>
    <dbReference type="NCBI Taxonomy" id="439481"/>
    <lineage>
        <taxon>Archaea</taxon>
        <taxon>Methanobacteriati</taxon>
        <taxon>Thermoplasmatota</taxon>
        <taxon>DHVE2 group</taxon>
        <taxon>Candidatus Aciduliprofundum</taxon>
    </lineage>
</organism>
<dbReference type="InterPro" id="IPR036388">
    <property type="entry name" value="WH-like_DNA-bd_sf"/>
</dbReference>
<dbReference type="SUPFAM" id="SSF46785">
    <property type="entry name" value="Winged helix' DNA-binding domain"/>
    <property type="match status" value="2"/>
</dbReference>
<protein>
    <submittedName>
        <fullName evidence="5">Chromosome segregation and condensation protein, ScpB</fullName>
    </submittedName>
</protein>
<dbReference type="GO" id="GO:0051304">
    <property type="term" value="P:chromosome separation"/>
    <property type="evidence" value="ECO:0007669"/>
    <property type="project" value="InterPro"/>
</dbReference>
<dbReference type="AlphaFoldDB" id="D3T9X9"/>
<dbReference type="KEGG" id="abi:Aboo_1099"/>
<evidence type="ECO:0000313" key="5">
    <source>
        <dbReference type="EMBL" id="ADD08908.1"/>
    </source>
</evidence>
<dbReference type="InterPro" id="IPR036390">
    <property type="entry name" value="WH_DNA-bd_sf"/>
</dbReference>
<dbReference type="HOGENOM" id="CLU_045647_5_4_2"/>
<keyword evidence="6" id="KW-1185">Reference proteome</keyword>
<keyword evidence="1" id="KW-0963">Cytoplasm</keyword>
<dbReference type="EMBL" id="CP001941">
    <property type="protein sequence ID" value="ADD08908.1"/>
    <property type="molecule type" value="Genomic_DNA"/>
</dbReference>
<dbReference type="Pfam" id="PF04079">
    <property type="entry name" value="SMC_ScpB"/>
    <property type="match status" value="1"/>
</dbReference>
<dbReference type="NCBIfam" id="TIGR00281">
    <property type="entry name" value="SMC-Scp complex subunit ScpB"/>
    <property type="match status" value="1"/>
</dbReference>
<gene>
    <name evidence="5" type="ordered locus">Aboo_1099</name>
</gene>
<reference evidence="5" key="1">
    <citation type="submission" date="2010-02" db="EMBL/GenBank/DDBJ databases">
        <title>Complete sequence of Aciduliprofundum boonei T469.</title>
        <authorList>
            <consortium name="US DOE Joint Genome Institute"/>
            <person name="Lucas S."/>
            <person name="Copeland A."/>
            <person name="Lapidus A."/>
            <person name="Cheng J.-F."/>
            <person name="Bruce D."/>
            <person name="Goodwin L."/>
            <person name="Pitluck S."/>
            <person name="Saunders E."/>
            <person name="Detter J.C."/>
            <person name="Han C."/>
            <person name="Tapia R."/>
            <person name="Land M."/>
            <person name="Hauser L."/>
            <person name="Kyrpides N."/>
            <person name="Mikhailova N."/>
            <person name="Flores G."/>
            <person name="Reysenbach A.-L."/>
            <person name="Woyke T."/>
        </authorList>
    </citation>
    <scope>NUCLEOTIDE SEQUENCE</scope>
    <source>
        <strain evidence="5">T469</strain>
    </source>
</reference>